<feature type="region of interest" description="Disordered" evidence="10">
    <location>
        <begin position="1"/>
        <end position="49"/>
    </location>
</feature>
<evidence type="ECO:0000256" key="1">
    <source>
        <dbReference type="ARBA" id="ARBA00004389"/>
    </source>
</evidence>
<evidence type="ECO:0000256" key="11">
    <source>
        <dbReference type="SAM" id="Phobius"/>
    </source>
</evidence>
<keyword evidence="9 11" id="KW-0472">Membrane</keyword>
<dbReference type="GO" id="GO:0016020">
    <property type="term" value="C:membrane"/>
    <property type="evidence" value="ECO:0000318"/>
    <property type="project" value="GO_Central"/>
</dbReference>
<evidence type="ECO:0000256" key="10">
    <source>
        <dbReference type="SAM" id="MobiDB-lite"/>
    </source>
</evidence>
<evidence type="ECO:0000256" key="3">
    <source>
        <dbReference type="ARBA" id="ARBA00022448"/>
    </source>
</evidence>
<evidence type="ECO:0000256" key="4">
    <source>
        <dbReference type="ARBA" id="ARBA00022692"/>
    </source>
</evidence>
<feature type="transmembrane region" description="Helical" evidence="11">
    <location>
        <begin position="68"/>
        <end position="90"/>
    </location>
</feature>
<keyword evidence="7 11" id="KW-1133">Transmembrane helix</keyword>
<dbReference type="GO" id="GO:0005784">
    <property type="term" value="C:Sec61 translocon complex"/>
    <property type="evidence" value="ECO:0007669"/>
    <property type="project" value="InterPro"/>
</dbReference>
<dbReference type="GO" id="GO:0006616">
    <property type="term" value="P:SRP-dependent cotranslational protein targeting to membrane, translocation"/>
    <property type="evidence" value="ECO:0000318"/>
    <property type="project" value="GO_Central"/>
</dbReference>
<evidence type="ECO:0000256" key="7">
    <source>
        <dbReference type="ARBA" id="ARBA00022989"/>
    </source>
</evidence>
<reference evidence="12 13" key="1">
    <citation type="journal article" date="2014" name="Nat. Commun.">
        <title>Klebsormidium flaccidum genome reveals primary factors for plant terrestrial adaptation.</title>
        <authorList>
            <person name="Hori K."/>
            <person name="Maruyama F."/>
            <person name="Fujisawa T."/>
            <person name="Togashi T."/>
            <person name="Yamamoto N."/>
            <person name="Seo M."/>
            <person name="Sato S."/>
            <person name="Yamada T."/>
            <person name="Mori H."/>
            <person name="Tajima N."/>
            <person name="Moriyama T."/>
            <person name="Ikeuchi M."/>
            <person name="Watanabe M."/>
            <person name="Wada H."/>
            <person name="Kobayashi K."/>
            <person name="Saito M."/>
            <person name="Masuda T."/>
            <person name="Sasaki-Sekimoto Y."/>
            <person name="Mashiguchi K."/>
            <person name="Awai K."/>
            <person name="Shimojima M."/>
            <person name="Masuda S."/>
            <person name="Iwai M."/>
            <person name="Nobusawa T."/>
            <person name="Narise T."/>
            <person name="Kondo S."/>
            <person name="Saito H."/>
            <person name="Sato R."/>
            <person name="Murakawa M."/>
            <person name="Ihara Y."/>
            <person name="Oshima-Yamada Y."/>
            <person name="Ohtaka K."/>
            <person name="Satoh M."/>
            <person name="Sonobe K."/>
            <person name="Ishii M."/>
            <person name="Ohtani R."/>
            <person name="Kanamori-Sato M."/>
            <person name="Honoki R."/>
            <person name="Miyazaki D."/>
            <person name="Mochizuki H."/>
            <person name="Umetsu J."/>
            <person name="Higashi K."/>
            <person name="Shibata D."/>
            <person name="Kamiya Y."/>
            <person name="Sato N."/>
            <person name="Nakamura Y."/>
            <person name="Tabata S."/>
            <person name="Ida S."/>
            <person name="Kurokawa K."/>
            <person name="Ohta H."/>
        </authorList>
    </citation>
    <scope>NUCLEOTIDE SEQUENCE [LARGE SCALE GENOMIC DNA]</scope>
    <source>
        <strain evidence="12 13">NIES-2285</strain>
    </source>
</reference>
<dbReference type="OrthoDB" id="5401193at2759"/>
<dbReference type="GO" id="GO:0031204">
    <property type="term" value="P:post-translational protein targeting to membrane, translocation"/>
    <property type="evidence" value="ECO:0000318"/>
    <property type="project" value="GO_Central"/>
</dbReference>
<dbReference type="Pfam" id="PF03911">
    <property type="entry name" value="Sec61_beta"/>
    <property type="match status" value="1"/>
</dbReference>
<evidence type="ECO:0000256" key="8">
    <source>
        <dbReference type="ARBA" id="ARBA00023010"/>
    </source>
</evidence>
<dbReference type="InterPro" id="IPR016482">
    <property type="entry name" value="SecG/Sec61-beta/Sbh"/>
</dbReference>
<feature type="compositionally biased region" description="Low complexity" evidence="10">
    <location>
        <begin position="19"/>
        <end position="29"/>
    </location>
</feature>
<keyword evidence="13" id="KW-1185">Reference proteome</keyword>
<keyword evidence="5" id="KW-0256">Endoplasmic reticulum</keyword>
<proteinExistence type="inferred from homology"/>
<dbReference type="Proteomes" id="UP000054558">
    <property type="component" value="Unassembled WGS sequence"/>
</dbReference>
<organism evidence="12 13">
    <name type="scientific">Klebsormidium nitens</name>
    <name type="common">Green alga</name>
    <name type="synonym">Ulothrix nitens</name>
    <dbReference type="NCBI Taxonomy" id="105231"/>
    <lineage>
        <taxon>Eukaryota</taxon>
        <taxon>Viridiplantae</taxon>
        <taxon>Streptophyta</taxon>
        <taxon>Klebsormidiophyceae</taxon>
        <taxon>Klebsormidiales</taxon>
        <taxon>Klebsormidiaceae</taxon>
        <taxon>Klebsormidium</taxon>
    </lineage>
</organism>
<evidence type="ECO:0000313" key="13">
    <source>
        <dbReference type="Proteomes" id="UP000054558"/>
    </source>
</evidence>
<sequence>MPPKGSSSQASSLVRRGSGAATAAPPAGTLASRPSGGAKGPRRRSGYGGAVSSSLMRFYTDDAPGLKISPTVVLVMSVAFIGFVTLLHVFGKLYAYRKGA</sequence>
<keyword evidence="4 11" id="KW-0812">Transmembrane</keyword>
<gene>
    <name evidence="12" type="ORF">KFL_006700020</name>
</gene>
<dbReference type="InterPro" id="IPR030671">
    <property type="entry name" value="Sec61-beta/Sbh"/>
</dbReference>
<evidence type="ECO:0000256" key="5">
    <source>
        <dbReference type="ARBA" id="ARBA00022824"/>
    </source>
</evidence>
<dbReference type="STRING" id="105231.A0A1Y1IIN4"/>
<evidence type="ECO:0000256" key="9">
    <source>
        <dbReference type="ARBA" id="ARBA00023136"/>
    </source>
</evidence>
<keyword evidence="3" id="KW-0813">Transport</keyword>
<keyword evidence="6" id="KW-0653">Protein transport</keyword>
<dbReference type="PANTHER" id="PTHR13509">
    <property type="entry name" value="SEC61 SUBUNIT BETA"/>
    <property type="match status" value="1"/>
</dbReference>
<comment type="subcellular location">
    <subcellularLocation>
        <location evidence="1">Endoplasmic reticulum membrane</location>
        <topology evidence="1">Single-pass membrane protein</topology>
    </subcellularLocation>
</comment>
<dbReference type="EMBL" id="DF237619">
    <property type="protein sequence ID" value="GAQ90664.1"/>
    <property type="molecule type" value="Genomic_DNA"/>
</dbReference>
<accession>A0A1Y1IIN4</accession>
<protein>
    <submittedName>
        <fullName evidence="12">Protein transport protein sec61 beta subunit</fullName>
    </submittedName>
</protein>
<evidence type="ECO:0000256" key="2">
    <source>
        <dbReference type="ARBA" id="ARBA00006103"/>
    </source>
</evidence>
<feature type="compositionally biased region" description="Polar residues" evidence="10">
    <location>
        <begin position="1"/>
        <end position="12"/>
    </location>
</feature>
<comment type="similarity">
    <text evidence="2">Belongs to the SEC61-beta family.</text>
</comment>
<dbReference type="AlphaFoldDB" id="A0A1Y1IIN4"/>
<evidence type="ECO:0000256" key="6">
    <source>
        <dbReference type="ARBA" id="ARBA00022927"/>
    </source>
</evidence>
<keyword evidence="8" id="KW-0811">Translocation</keyword>
<dbReference type="OMA" id="VFLFYSE"/>
<evidence type="ECO:0000313" key="12">
    <source>
        <dbReference type="EMBL" id="GAQ90664.1"/>
    </source>
</evidence>
<dbReference type="GO" id="GO:0005085">
    <property type="term" value="F:guanyl-nucleotide exchange factor activity"/>
    <property type="evidence" value="ECO:0000318"/>
    <property type="project" value="GO_Central"/>
</dbReference>
<name>A0A1Y1IIN4_KLENI</name>